<evidence type="ECO:0000256" key="3">
    <source>
        <dbReference type="ARBA" id="ARBA00023237"/>
    </source>
</evidence>
<evidence type="ECO:0000256" key="1">
    <source>
        <dbReference type="ARBA" id="ARBA00004442"/>
    </source>
</evidence>
<gene>
    <name evidence="5" type="ORF">HMPREF9944_01603</name>
</gene>
<feature type="signal peptide" evidence="4">
    <location>
        <begin position="1"/>
        <end position="27"/>
    </location>
</feature>
<dbReference type="RefSeq" id="WP_008565564.1">
    <property type="nucleotide sequence ID" value="NZ_JH594504.1"/>
</dbReference>
<organism evidence="5 6">
    <name type="scientific">Segatella maculosa OT 289</name>
    <dbReference type="NCBI Taxonomy" id="999422"/>
    <lineage>
        <taxon>Bacteria</taxon>
        <taxon>Pseudomonadati</taxon>
        <taxon>Bacteroidota</taxon>
        <taxon>Bacteroidia</taxon>
        <taxon>Bacteroidales</taxon>
        <taxon>Prevotellaceae</taxon>
        <taxon>Segatella</taxon>
    </lineage>
</organism>
<accession>H1HN59</accession>
<comment type="caution">
    <text evidence="5">The sequence shown here is derived from an EMBL/GenBank/DDBJ whole genome shotgun (WGS) entry which is preliminary data.</text>
</comment>
<proteinExistence type="predicted"/>
<evidence type="ECO:0000256" key="2">
    <source>
        <dbReference type="ARBA" id="ARBA00023136"/>
    </source>
</evidence>
<evidence type="ECO:0000313" key="6">
    <source>
        <dbReference type="Proteomes" id="UP000003167"/>
    </source>
</evidence>
<comment type="subcellular location">
    <subcellularLocation>
        <location evidence="1">Cell outer membrane</location>
    </subcellularLocation>
</comment>
<dbReference type="OrthoDB" id="994364at2"/>
<evidence type="ECO:0000313" key="5">
    <source>
        <dbReference type="EMBL" id="EHO69746.1"/>
    </source>
</evidence>
<feature type="chain" id="PRO_5003550553" description="TonB-dependent receptor-like beta-barrel domain-containing protein" evidence="4">
    <location>
        <begin position="28"/>
        <end position="781"/>
    </location>
</feature>
<dbReference type="SUPFAM" id="SSF56935">
    <property type="entry name" value="Porins"/>
    <property type="match status" value="1"/>
</dbReference>
<dbReference type="HOGENOM" id="CLU_355509_0_0_10"/>
<dbReference type="GO" id="GO:0009279">
    <property type="term" value="C:cell outer membrane"/>
    <property type="evidence" value="ECO:0007669"/>
    <property type="project" value="UniProtKB-SubCell"/>
</dbReference>
<keyword evidence="4" id="KW-0732">Signal</keyword>
<dbReference type="AlphaFoldDB" id="H1HN59"/>
<evidence type="ECO:0008006" key="7">
    <source>
        <dbReference type="Google" id="ProtNLM"/>
    </source>
</evidence>
<dbReference type="Gene3D" id="2.40.170.20">
    <property type="entry name" value="TonB-dependent receptor, beta-barrel domain"/>
    <property type="match status" value="1"/>
</dbReference>
<dbReference type="InterPro" id="IPR036942">
    <property type="entry name" value="Beta-barrel_TonB_sf"/>
</dbReference>
<keyword evidence="6" id="KW-1185">Reference proteome</keyword>
<protein>
    <recommendedName>
        <fullName evidence="7">TonB-dependent receptor-like beta-barrel domain-containing protein</fullName>
    </recommendedName>
</protein>
<dbReference type="STRING" id="999422.HMPREF9944_01603"/>
<evidence type="ECO:0000256" key="4">
    <source>
        <dbReference type="SAM" id="SignalP"/>
    </source>
</evidence>
<reference evidence="5 6" key="1">
    <citation type="submission" date="2011-12" db="EMBL/GenBank/DDBJ databases">
        <title>The Genome Sequence of Prevotella maculosa OT 289.</title>
        <authorList>
            <consortium name="The Broad Institute Genome Sequencing Platform"/>
            <person name="Earl A."/>
            <person name="Ward D."/>
            <person name="Feldgarden M."/>
            <person name="Gevers D."/>
            <person name="Izard J."/>
            <person name="Blanton J.M."/>
            <person name="Mathney J."/>
            <person name="Tanner A.C."/>
            <person name="Dewhirst F.E."/>
            <person name="Young S.K."/>
            <person name="Zeng Q."/>
            <person name="Gargeya S."/>
            <person name="Fitzgerald M."/>
            <person name="Haas B."/>
            <person name="Abouelleil A."/>
            <person name="Alvarado L."/>
            <person name="Arachchi H.M."/>
            <person name="Berlin A."/>
            <person name="Chapman S.B."/>
            <person name="Gearin G."/>
            <person name="Goldberg J."/>
            <person name="Griggs A."/>
            <person name="Gujja S."/>
            <person name="Hansen M."/>
            <person name="Heiman D."/>
            <person name="Howarth C."/>
            <person name="Larimer J."/>
            <person name="Lui A."/>
            <person name="MacDonald P.J.P."/>
            <person name="McCowen C."/>
            <person name="Montmayeur A."/>
            <person name="Murphy C."/>
            <person name="Neiman D."/>
            <person name="Pearson M."/>
            <person name="Priest M."/>
            <person name="Roberts A."/>
            <person name="Saif S."/>
            <person name="Shea T."/>
            <person name="Sisk P."/>
            <person name="Stolte C."/>
            <person name="Sykes S."/>
            <person name="Wortman J."/>
            <person name="Nusbaum C."/>
            <person name="Birren B."/>
        </authorList>
    </citation>
    <scope>NUCLEOTIDE SEQUENCE [LARGE SCALE GENOMIC DNA]</scope>
    <source>
        <strain evidence="5 6">OT 289</strain>
    </source>
</reference>
<dbReference type="EMBL" id="AGEK01000028">
    <property type="protein sequence ID" value="EHO69746.1"/>
    <property type="molecule type" value="Genomic_DNA"/>
</dbReference>
<keyword evidence="3" id="KW-0998">Cell outer membrane</keyword>
<name>H1HN59_9BACT</name>
<keyword evidence="2" id="KW-0472">Membrane</keyword>
<dbReference type="PATRIC" id="fig|999422.3.peg.1682"/>
<sequence>MKHKEKRMLFACGLCCILAGSTGKAYAQVTTSDTTKVQTSTTNFNNKEEKNRNVMLNAEGNQGPRNVNIGLPFSGDIIILENDVPVVYYFWPTIPTYAWRNGTSLSKMGLLSFAEGALTYGKVGYAVQSSDREASSRFKGYAQLNANSFGSSRYDVTLTGPLAKGGWGYMLNLYQDFERGNGTNYMYTPWQSRTSMIKAALQKTYKNGYVRVLYKLVDSKSVAISNYFPVLYKGNGKTEELPNFKIGKDSYSLRTGLIPYIEPFNGESKWADLNDDTYRRSTSHNLYITGEHKFNKGYKLTYTGMWQYMNTPVAITFPISIGVYDKDQYDAKHWSFNQFGTNTPYTGAVQMVNNQIIPQSKIHYWVLRSELTKKFGIHSTRLGLTFQQNARKYVSYGGMFFQTVQPNPMLLDWSVGPMKLTDDHGLMSAAKSYGSYTNDRFSKIALYASDDFSPAKWLDLGFGLRIEHQNIKDTHSPYYSSKEFIGNIPYIQHNFNNKWNKVGIANAVVKLTRTFGMLADLTYNSWWDYYWDYSNRDALGNPIAAAGDPAPRTTVPMNYEQKVINYGAGIFWNLKNLSIVSKITGIEKRNIRYTAATIQNPKNPTEKADFSPIFYNIRTFGWSTDIVATPFKNFNIHFLLTLQNPQYKHFAYSAFNEEYSYNNKVIPELSKVLMEIDPSYSFMNRKMRAWVSLRYFGKQYGNPTNAFSYNAWWETFGGLDYRVNRNVNLKLQIVNFLNQRGAKGTVQGASQLKTDEAYINRTVIASAIRPRTFEFTVDIKF</sequence>
<dbReference type="Proteomes" id="UP000003167">
    <property type="component" value="Unassembled WGS sequence"/>
</dbReference>